<gene>
    <name evidence="2" type="ORF">N1851_002315</name>
</gene>
<dbReference type="Pfam" id="PF00078">
    <property type="entry name" value="RVT_1"/>
    <property type="match status" value="1"/>
</dbReference>
<dbReference type="PANTHER" id="PTHR33332">
    <property type="entry name" value="REVERSE TRANSCRIPTASE DOMAIN-CONTAINING PROTEIN"/>
    <property type="match status" value="1"/>
</dbReference>
<keyword evidence="3" id="KW-1185">Reference proteome</keyword>
<evidence type="ECO:0000313" key="2">
    <source>
        <dbReference type="EMBL" id="KAK0155358.1"/>
    </source>
</evidence>
<dbReference type="InterPro" id="IPR000477">
    <property type="entry name" value="RT_dom"/>
</dbReference>
<reference evidence="2" key="1">
    <citation type="journal article" date="2023" name="Front. Mar. Sci.">
        <title>A new Merluccius polli reference genome to investigate the effects of global change in West African waters.</title>
        <authorList>
            <person name="Mateo J.L."/>
            <person name="Blanco-Fernandez C."/>
            <person name="Garcia-Vazquez E."/>
            <person name="Machado-Schiaffino G."/>
        </authorList>
    </citation>
    <scope>NUCLEOTIDE SEQUENCE</scope>
    <source>
        <strain evidence="2">C29</strain>
        <tissue evidence="2">Fin</tissue>
    </source>
</reference>
<accession>A0AA47PCD1</accession>
<protein>
    <recommendedName>
        <fullName evidence="1">Reverse transcriptase domain-containing protein</fullName>
    </recommendedName>
</protein>
<sequence length="226" mass="25855">MSLRLQKVPLLWKTSCLVPVPKTPHQNDRQQKSLAQPLLRPMVKPFIDPLQFAYQHHLGVDDAIIFLLNRADTHLDKAASMVRVMFFDFSCAFNTIRPALLSEKLTAMQVDTSLVYWIVNYLTGRPQYVRLQHCVSDRVVSNIGAPQGTVLSTFLFALWCELNHLQLNVTKTKELVVDLRRKKTQGTPISIQGAPVDIVEDYKYLGVYLNNKLDWTKNSEAVYRKG</sequence>
<dbReference type="EMBL" id="JAOPHQ010000289">
    <property type="protein sequence ID" value="KAK0155358.1"/>
    <property type="molecule type" value="Genomic_DNA"/>
</dbReference>
<evidence type="ECO:0000313" key="3">
    <source>
        <dbReference type="Proteomes" id="UP001174136"/>
    </source>
</evidence>
<dbReference type="AlphaFoldDB" id="A0AA47PCD1"/>
<organism evidence="2 3">
    <name type="scientific">Merluccius polli</name>
    <name type="common">Benguela hake</name>
    <name type="synonym">Merluccius cadenati</name>
    <dbReference type="NCBI Taxonomy" id="89951"/>
    <lineage>
        <taxon>Eukaryota</taxon>
        <taxon>Metazoa</taxon>
        <taxon>Chordata</taxon>
        <taxon>Craniata</taxon>
        <taxon>Vertebrata</taxon>
        <taxon>Euteleostomi</taxon>
        <taxon>Actinopterygii</taxon>
        <taxon>Neopterygii</taxon>
        <taxon>Teleostei</taxon>
        <taxon>Neoteleostei</taxon>
        <taxon>Acanthomorphata</taxon>
        <taxon>Zeiogadaria</taxon>
        <taxon>Gadariae</taxon>
        <taxon>Gadiformes</taxon>
        <taxon>Gadoidei</taxon>
        <taxon>Merlucciidae</taxon>
        <taxon>Merluccius</taxon>
    </lineage>
</organism>
<proteinExistence type="predicted"/>
<dbReference type="Proteomes" id="UP001174136">
    <property type="component" value="Unassembled WGS sequence"/>
</dbReference>
<feature type="domain" description="Reverse transcriptase" evidence="1">
    <location>
        <begin position="26"/>
        <end position="158"/>
    </location>
</feature>
<evidence type="ECO:0000259" key="1">
    <source>
        <dbReference type="Pfam" id="PF00078"/>
    </source>
</evidence>
<name>A0AA47PCD1_MERPO</name>
<comment type="caution">
    <text evidence="2">The sequence shown here is derived from an EMBL/GenBank/DDBJ whole genome shotgun (WGS) entry which is preliminary data.</text>
</comment>